<sequence>MGLVNGNGKGANTRIGWYNGANTDRNQGQESRFLYTKETVKNLRDQPECEQMLNKLCIYIQGNTYRSHPKLAGSHLDFYNLTSIYTCLKIVIMY</sequence>
<dbReference type="Proteomes" id="UP000708208">
    <property type="component" value="Unassembled WGS sequence"/>
</dbReference>
<gene>
    <name evidence="1" type="ORF">AFUS01_LOCUS7518</name>
</gene>
<evidence type="ECO:0000313" key="1">
    <source>
        <dbReference type="EMBL" id="CAG7718097.1"/>
    </source>
</evidence>
<reference evidence="1" key="1">
    <citation type="submission" date="2021-06" db="EMBL/GenBank/DDBJ databases">
        <authorList>
            <person name="Hodson N. C."/>
            <person name="Mongue J. A."/>
            <person name="Jaron S. K."/>
        </authorList>
    </citation>
    <scope>NUCLEOTIDE SEQUENCE</scope>
</reference>
<name>A0A8J2NTU1_9HEXA</name>
<accession>A0A8J2NTU1</accession>
<protein>
    <submittedName>
        <fullName evidence="1">Uncharacterized protein</fullName>
    </submittedName>
</protein>
<proteinExistence type="predicted"/>
<dbReference type="EMBL" id="CAJVCH010050830">
    <property type="protein sequence ID" value="CAG7718097.1"/>
    <property type="molecule type" value="Genomic_DNA"/>
</dbReference>
<organism evidence="1 2">
    <name type="scientific">Allacma fusca</name>
    <dbReference type="NCBI Taxonomy" id="39272"/>
    <lineage>
        <taxon>Eukaryota</taxon>
        <taxon>Metazoa</taxon>
        <taxon>Ecdysozoa</taxon>
        <taxon>Arthropoda</taxon>
        <taxon>Hexapoda</taxon>
        <taxon>Collembola</taxon>
        <taxon>Symphypleona</taxon>
        <taxon>Sminthuridae</taxon>
        <taxon>Allacma</taxon>
    </lineage>
</organism>
<keyword evidence="2" id="KW-1185">Reference proteome</keyword>
<comment type="caution">
    <text evidence="1">The sequence shown here is derived from an EMBL/GenBank/DDBJ whole genome shotgun (WGS) entry which is preliminary data.</text>
</comment>
<evidence type="ECO:0000313" key="2">
    <source>
        <dbReference type="Proteomes" id="UP000708208"/>
    </source>
</evidence>
<dbReference type="AlphaFoldDB" id="A0A8J2NTU1"/>